<gene>
    <name evidence="3" type="ORF">CCAP1982_LOCUS8811</name>
</gene>
<evidence type="ECO:0000313" key="3">
    <source>
        <dbReference type="EMBL" id="CAD7000328.1"/>
    </source>
</evidence>
<evidence type="ECO:0000313" key="4">
    <source>
        <dbReference type="Proteomes" id="UP000606786"/>
    </source>
</evidence>
<dbReference type="AlphaFoldDB" id="A0A811UPS9"/>
<comment type="caution">
    <text evidence="3">The sequence shown here is derived from an EMBL/GenBank/DDBJ whole genome shotgun (WGS) entry which is preliminary data.</text>
</comment>
<dbReference type="OrthoDB" id="7860159at2759"/>
<feature type="region of interest" description="Disordered" evidence="1">
    <location>
        <begin position="127"/>
        <end position="195"/>
    </location>
</feature>
<accession>A0A811UPS9</accession>
<name>A0A811UPS9_CERCA</name>
<feature type="chain" id="PRO_5032820866" evidence="2">
    <location>
        <begin position="21"/>
        <end position="304"/>
    </location>
</feature>
<protein>
    <submittedName>
        <fullName evidence="3">(Mediterranean fruit fly) hypothetical protein</fullName>
    </submittedName>
</protein>
<feature type="signal peptide" evidence="2">
    <location>
        <begin position="1"/>
        <end position="20"/>
    </location>
</feature>
<feature type="compositionally biased region" description="Basic and acidic residues" evidence="1">
    <location>
        <begin position="149"/>
        <end position="179"/>
    </location>
</feature>
<feature type="region of interest" description="Disordered" evidence="1">
    <location>
        <begin position="208"/>
        <end position="278"/>
    </location>
</feature>
<evidence type="ECO:0000256" key="2">
    <source>
        <dbReference type="SAM" id="SignalP"/>
    </source>
</evidence>
<feature type="compositionally biased region" description="Polar residues" evidence="1">
    <location>
        <begin position="127"/>
        <end position="136"/>
    </location>
</feature>
<evidence type="ECO:0000256" key="1">
    <source>
        <dbReference type="SAM" id="MobiDB-lite"/>
    </source>
</evidence>
<feature type="compositionally biased region" description="Polar residues" evidence="1">
    <location>
        <begin position="269"/>
        <end position="278"/>
    </location>
</feature>
<dbReference type="Proteomes" id="UP000606786">
    <property type="component" value="Unassembled WGS sequence"/>
</dbReference>
<reference evidence="3" key="1">
    <citation type="submission" date="2020-11" db="EMBL/GenBank/DDBJ databases">
        <authorList>
            <person name="Whitehead M."/>
        </authorList>
    </citation>
    <scope>NUCLEOTIDE SEQUENCE</scope>
    <source>
        <strain evidence="3">EGII</strain>
    </source>
</reference>
<keyword evidence="2" id="KW-0732">Signal</keyword>
<keyword evidence="4" id="KW-1185">Reference proteome</keyword>
<organism evidence="3 4">
    <name type="scientific">Ceratitis capitata</name>
    <name type="common">Mediterranean fruit fly</name>
    <name type="synonym">Tephritis capitata</name>
    <dbReference type="NCBI Taxonomy" id="7213"/>
    <lineage>
        <taxon>Eukaryota</taxon>
        <taxon>Metazoa</taxon>
        <taxon>Ecdysozoa</taxon>
        <taxon>Arthropoda</taxon>
        <taxon>Hexapoda</taxon>
        <taxon>Insecta</taxon>
        <taxon>Pterygota</taxon>
        <taxon>Neoptera</taxon>
        <taxon>Endopterygota</taxon>
        <taxon>Diptera</taxon>
        <taxon>Brachycera</taxon>
        <taxon>Muscomorpha</taxon>
        <taxon>Tephritoidea</taxon>
        <taxon>Tephritidae</taxon>
        <taxon>Ceratitis</taxon>
        <taxon>Ceratitis</taxon>
    </lineage>
</organism>
<sequence>MKAIIWFIYISSIVILFVQADVQDNDHTEICSKCADASLPRCESTDEERLDKKVDCQLERCVVGLDTETNYICLMEFQSPESSIQESKGDGIEITVQPVPIALQMVPTTESSKDISKEINGETVEQLQSNAQNTEHNAALETESDVEELDKTPEKVEETQTEESEHKEEQAAAVSEDKVPPAQENLAESPEIPETSDAAVAEMPLTADGDTINTANSPDYAADAPAKEDSESQLPEEQPESAAPEGDKKAEQTETENMSDTHEEGAAVNENQKLMTGKQQTRIILTTRRTLGHKYKLLMLKAMM</sequence>
<proteinExistence type="predicted"/>
<dbReference type="EMBL" id="CAJHJT010000012">
    <property type="protein sequence ID" value="CAD7000328.1"/>
    <property type="molecule type" value="Genomic_DNA"/>
</dbReference>